<dbReference type="EMBL" id="CP001737">
    <property type="protein sequence ID" value="ACV79503.1"/>
    <property type="molecule type" value="Genomic_DNA"/>
</dbReference>
<dbReference type="InParanoid" id="C8XBZ9"/>
<dbReference type="Pfam" id="PF10821">
    <property type="entry name" value="DUF2567"/>
    <property type="match status" value="1"/>
</dbReference>
<proteinExistence type="predicted"/>
<keyword evidence="1" id="KW-1133">Transmembrane helix</keyword>
<dbReference type="TCDB" id="9.B.148.1.5">
    <property type="family name" value="the bacterial 4 tms putative dmt (b-4dmt) family"/>
</dbReference>
<evidence type="ECO:0008006" key="4">
    <source>
        <dbReference type="Google" id="ProtNLM"/>
    </source>
</evidence>
<organism evidence="2 3">
    <name type="scientific">Nakamurella multipartita (strain ATCC 700099 / DSM 44233 / CIP 104796 / JCM 9543 / NBRC 105858 / Y-104)</name>
    <name type="common">Microsphaera multipartita</name>
    <dbReference type="NCBI Taxonomy" id="479431"/>
    <lineage>
        <taxon>Bacteria</taxon>
        <taxon>Bacillati</taxon>
        <taxon>Actinomycetota</taxon>
        <taxon>Actinomycetes</taxon>
        <taxon>Nakamurellales</taxon>
        <taxon>Nakamurellaceae</taxon>
        <taxon>Nakamurella</taxon>
    </lineage>
</organism>
<name>C8XBZ9_NAKMY</name>
<dbReference type="KEGG" id="nml:Namu_3171"/>
<evidence type="ECO:0000256" key="1">
    <source>
        <dbReference type="SAM" id="Phobius"/>
    </source>
</evidence>
<reference evidence="2 3" key="2">
    <citation type="journal article" date="2010" name="Stand. Genomic Sci.">
        <title>Complete genome sequence of Nakamurella multipartita type strain (Y-104).</title>
        <authorList>
            <person name="Tice H."/>
            <person name="Mayilraj S."/>
            <person name="Sims D."/>
            <person name="Lapidus A."/>
            <person name="Nolan M."/>
            <person name="Lucas S."/>
            <person name="Glavina Del Rio T."/>
            <person name="Copeland A."/>
            <person name="Cheng J.F."/>
            <person name="Meincke L."/>
            <person name="Bruce D."/>
            <person name="Goodwin L."/>
            <person name="Pitluck S."/>
            <person name="Ivanova N."/>
            <person name="Mavromatis K."/>
            <person name="Ovchinnikova G."/>
            <person name="Pati A."/>
            <person name="Chen A."/>
            <person name="Palaniappan K."/>
            <person name="Land M."/>
            <person name="Hauser L."/>
            <person name="Chang Y.J."/>
            <person name="Jeffries C.D."/>
            <person name="Detter J.C."/>
            <person name="Brettin T."/>
            <person name="Rohde M."/>
            <person name="Goker M."/>
            <person name="Bristow J."/>
            <person name="Eisen J.A."/>
            <person name="Markowitz V."/>
            <person name="Hugenholtz P."/>
            <person name="Kyrpides N.C."/>
            <person name="Klenk H.P."/>
            <person name="Chen F."/>
        </authorList>
    </citation>
    <scope>NUCLEOTIDE SEQUENCE [LARGE SCALE GENOMIC DNA]</scope>
    <source>
        <strain evidence="3">ATCC 700099 / DSM 44233 / CIP 104796 / JCM 9543 / NBRC 105858 / Y-104</strain>
    </source>
</reference>
<reference evidence="3" key="1">
    <citation type="submission" date="2009-09" db="EMBL/GenBank/DDBJ databases">
        <title>The complete genome of Nakamurella multipartita DSM 44233.</title>
        <authorList>
            <consortium name="US DOE Joint Genome Institute (JGI-PGF)"/>
            <person name="Lucas S."/>
            <person name="Copeland A."/>
            <person name="Lapidus A."/>
            <person name="Glavina del Rio T."/>
            <person name="Dalin E."/>
            <person name="Tice H."/>
            <person name="Bruce D."/>
            <person name="Goodwin L."/>
            <person name="Pitluck S."/>
            <person name="Kyrpides N."/>
            <person name="Mavromatis K."/>
            <person name="Ivanova N."/>
            <person name="Ovchinnikova G."/>
            <person name="Sims D."/>
            <person name="Meincke L."/>
            <person name="Brettin T."/>
            <person name="Detter J.C."/>
            <person name="Han C."/>
            <person name="Larimer F."/>
            <person name="Land M."/>
            <person name="Hauser L."/>
            <person name="Markowitz V."/>
            <person name="Cheng J.-F."/>
            <person name="Hugenholtz P."/>
            <person name="Woyke T."/>
            <person name="Wu D."/>
            <person name="Klenk H.-P."/>
            <person name="Eisen J.A."/>
        </authorList>
    </citation>
    <scope>NUCLEOTIDE SEQUENCE [LARGE SCALE GENOMIC DNA]</scope>
    <source>
        <strain evidence="3">ATCC 700099 / DSM 44233 / CIP 104796 / JCM 9543 / NBRC 105858 / Y-104</strain>
    </source>
</reference>
<protein>
    <recommendedName>
        <fullName evidence="4">DUF2567 domain-containing protein</fullName>
    </recommendedName>
</protein>
<feature type="transmembrane region" description="Helical" evidence="1">
    <location>
        <begin position="80"/>
        <end position="101"/>
    </location>
</feature>
<feature type="transmembrane region" description="Helical" evidence="1">
    <location>
        <begin position="132"/>
        <end position="152"/>
    </location>
</feature>
<keyword evidence="1" id="KW-0812">Transmembrane</keyword>
<feature type="transmembrane region" description="Helical" evidence="1">
    <location>
        <begin position="48"/>
        <end position="73"/>
    </location>
</feature>
<sequence length="173" mass="17624" precursor="true">MTRAARVVLIGAGAAGVLQGLLWAFLAPGVPYKVLADGRYGALPSTTSYHFVALALFCWLGIIVGVLTAVLAWRARTSRGWPMLLTVVGASFAGSLIAWGLGRLIAPGTDPASVGASAADSIVVSAPSTGTILAVLAQPVAAALVYTFLVAWNGRPDLSVPATPPPADCRQSA</sequence>
<dbReference type="RefSeq" id="WP_015748371.1">
    <property type="nucleotide sequence ID" value="NC_013235.1"/>
</dbReference>
<accession>C8XBZ9</accession>
<dbReference type="InterPro" id="IPR021213">
    <property type="entry name" value="DUF2567"/>
</dbReference>
<dbReference type="Proteomes" id="UP000002218">
    <property type="component" value="Chromosome"/>
</dbReference>
<keyword evidence="3" id="KW-1185">Reference proteome</keyword>
<evidence type="ECO:0000313" key="2">
    <source>
        <dbReference type="EMBL" id="ACV79503.1"/>
    </source>
</evidence>
<dbReference type="AlphaFoldDB" id="C8XBZ9"/>
<keyword evidence="1" id="KW-0472">Membrane</keyword>
<dbReference type="HOGENOM" id="CLU_092375_1_1_11"/>
<gene>
    <name evidence="2" type="ordered locus">Namu_3171</name>
</gene>
<dbReference type="STRING" id="479431.Namu_3171"/>
<evidence type="ECO:0000313" key="3">
    <source>
        <dbReference type="Proteomes" id="UP000002218"/>
    </source>
</evidence>